<protein>
    <submittedName>
        <fullName evidence="1">Uncharacterized protein</fullName>
    </submittedName>
</protein>
<accession>A0A6C0AU44</accession>
<dbReference type="EMBL" id="MN740805">
    <property type="protein sequence ID" value="QHS82811.1"/>
    <property type="molecule type" value="Genomic_DNA"/>
</dbReference>
<organism evidence="1">
    <name type="scientific">viral metagenome</name>
    <dbReference type="NCBI Taxonomy" id="1070528"/>
    <lineage>
        <taxon>unclassified sequences</taxon>
        <taxon>metagenomes</taxon>
        <taxon>organismal metagenomes</taxon>
    </lineage>
</organism>
<reference evidence="1" key="1">
    <citation type="journal article" date="2020" name="Nature">
        <title>Giant virus diversity and host interactions through global metagenomics.</title>
        <authorList>
            <person name="Schulz F."/>
            <person name="Roux S."/>
            <person name="Paez-Espino D."/>
            <person name="Jungbluth S."/>
            <person name="Walsh D.A."/>
            <person name="Denef V.J."/>
            <person name="McMahon K.D."/>
            <person name="Konstantinidis K.T."/>
            <person name="Eloe-Fadrosh E.A."/>
            <person name="Kyrpides N.C."/>
            <person name="Woyke T."/>
        </authorList>
    </citation>
    <scope>NUCLEOTIDE SEQUENCE</scope>
    <source>
        <strain evidence="1">GVMAG-S-1101171-111</strain>
    </source>
</reference>
<sequence length="112" mass="12433">MATELNTANYDVLNEQIKTILQSYGKTALISIYSDADAQNIVSDAHGAIKDRQAMSVCYTKSYIGADGNPTSPYVEIFFLDGSTFTDVFKSTDDDDKYWYVLTTGNIKTLSF</sequence>
<proteinExistence type="predicted"/>
<name>A0A6C0AU44_9ZZZZ</name>
<dbReference type="AlphaFoldDB" id="A0A6C0AU44"/>
<evidence type="ECO:0000313" key="1">
    <source>
        <dbReference type="EMBL" id="QHS82811.1"/>
    </source>
</evidence>